<comment type="caution">
    <text evidence="1">The sequence shown here is derived from an EMBL/GenBank/DDBJ whole genome shotgun (WGS) entry which is preliminary data.</text>
</comment>
<sequence length="81" mass="9436">MAKKKRTLASIKKEEKDNINKKWKISTCHEGAKCWCRIISTVDATSKDEGFENCIVPSGSIYKEYAQYIVKIHNEWLKNEK</sequence>
<gene>
    <name evidence="1" type="ORF">LCGC14_1337060</name>
</gene>
<name>A0A0F9MVM6_9ZZZZ</name>
<dbReference type="EMBL" id="LAZR01008138">
    <property type="protein sequence ID" value="KKM80715.1"/>
    <property type="molecule type" value="Genomic_DNA"/>
</dbReference>
<reference evidence="1" key="1">
    <citation type="journal article" date="2015" name="Nature">
        <title>Complex archaea that bridge the gap between prokaryotes and eukaryotes.</title>
        <authorList>
            <person name="Spang A."/>
            <person name="Saw J.H."/>
            <person name="Jorgensen S.L."/>
            <person name="Zaremba-Niedzwiedzka K."/>
            <person name="Martijn J."/>
            <person name="Lind A.E."/>
            <person name="van Eijk R."/>
            <person name="Schleper C."/>
            <person name="Guy L."/>
            <person name="Ettema T.J."/>
        </authorList>
    </citation>
    <scope>NUCLEOTIDE SEQUENCE</scope>
</reference>
<accession>A0A0F9MVM6</accession>
<proteinExistence type="predicted"/>
<protein>
    <submittedName>
        <fullName evidence="1">Uncharacterized protein</fullName>
    </submittedName>
</protein>
<organism evidence="1">
    <name type="scientific">marine sediment metagenome</name>
    <dbReference type="NCBI Taxonomy" id="412755"/>
    <lineage>
        <taxon>unclassified sequences</taxon>
        <taxon>metagenomes</taxon>
        <taxon>ecological metagenomes</taxon>
    </lineage>
</organism>
<evidence type="ECO:0000313" key="1">
    <source>
        <dbReference type="EMBL" id="KKM80715.1"/>
    </source>
</evidence>
<dbReference type="AlphaFoldDB" id="A0A0F9MVM6"/>